<evidence type="ECO:0000259" key="3">
    <source>
        <dbReference type="Pfam" id="PF00857"/>
    </source>
</evidence>
<name>A0ABR4FVJ0_9EURO</name>
<dbReference type="SUPFAM" id="SSF52499">
    <property type="entry name" value="Isochorismatase-like hydrolases"/>
    <property type="match status" value="1"/>
</dbReference>
<comment type="caution">
    <text evidence="4">The sequence shown here is derived from an EMBL/GenBank/DDBJ whole genome shotgun (WGS) entry which is preliminary data.</text>
</comment>
<dbReference type="InterPro" id="IPR036380">
    <property type="entry name" value="Isochorismatase-like_sf"/>
</dbReference>
<gene>
    <name evidence="4" type="ORF">BJX66DRAFT_341433</name>
</gene>
<evidence type="ECO:0000313" key="5">
    <source>
        <dbReference type="Proteomes" id="UP001610563"/>
    </source>
</evidence>
<reference evidence="4 5" key="1">
    <citation type="submission" date="2024-07" db="EMBL/GenBank/DDBJ databases">
        <title>Section-level genome sequencing and comparative genomics of Aspergillus sections Usti and Cavernicolus.</title>
        <authorList>
            <consortium name="Lawrence Berkeley National Laboratory"/>
            <person name="Nybo J.L."/>
            <person name="Vesth T.C."/>
            <person name="Theobald S."/>
            <person name="Frisvad J.C."/>
            <person name="Larsen T.O."/>
            <person name="Kjaerboelling I."/>
            <person name="Rothschild-Mancinelli K."/>
            <person name="Lyhne E.K."/>
            <person name="Kogle M.E."/>
            <person name="Barry K."/>
            <person name="Clum A."/>
            <person name="Na H."/>
            <person name="Ledsgaard L."/>
            <person name="Lin J."/>
            <person name="Lipzen A."/>
            <person name="Kuo A."/>
            <person name="Riley R."/>
            <person name="Mondo S."/>
            <person name="Labutti K."/>
            <person name="Haridas S."/>
            <person name="Pangalinan J."/>
            <person name="Salamov A.A."/>
            <person name="Simmons B.A."/>
            <person name="Magnuson J.K."/>
            <person name="Chen J."/>
            <person name="Drula E."/>
            <person name="Henrissat B."/>
            <person name="Wiebenga A."/>
            <person name="Lubbers R.J."/>
            <person name="Gomes A.C."/>
            <person name="Makela M.R."/>
            <person name="Stajich J."/>
            <person name="Grigoriev I.V."/>
            <person name="Mortensen U.H."/>
            <person name="De Vries R.P."/>
            <person name="Baker S.E."/>
            <person name="Andersen M.R."/>
        </authorList>
    </citation>
    <scope>NUCLEOTIDE SEQUENCE [LARGE SCALE GENOMIC DNA]</scope>
    <source>
        <strain evidence="4 5">CBS 209.92</strain>
    </source>
</reference>
<dbReference type="Proteomes" id="UP001610563">
    <property type="component" value="Unassembled WGS sequence"/>
</dbReference>
<dbReference type="PANTHER" id="PTHR43540">
    <property type="entry name" value="PEROXYUREIDOACRYLATE/UREIDOACRYLATE AMIDOHYDROLASE-RELATED"/>
    <property type="match status" value="1"/>
</dbReference>
<proteinExistence type="inferred from homology"/>
<dbReference type="InterPro" id="IPR000868">
    <property type="entry name" value="Isochorismatase-like_dom"/>
</dbReference>
<accession>A0ABR4FVJ0</accession>
<dbReference type="InterPro" id="IPR050272">
    <property type="entry name" value="Isochorismatase-like_hydrls"/>
</dbReference>
<keyword evidence="5" id="KW-1185">Reference proteome</keyword>
<evidence type="ECO:0000256" key="1">
    <source>
        <dbReference type="ARBA" id="ARBA00006336"/>
    </source>
</evidence>
<dbReference type="Pfam" id="PF00857">
    <property type="entry name" value="Isochorismatase"/>
    <property type="match status" value="1"/>
</dbReference>
<sequence length="225" mass="24645">MASPTEPLAFKAPYAILNLDLMTVLIDAVKNTPKGQALISNCNAWIDAVHARTPRPLTILSTLAITPGQPEVTPDSPFARLLEPFGDFARGSLAVQISKHFKVDKAGGDIVVEKTRWSAMEGNALEQILRASGIKTVIISGLTLTGVVMATVYRLFDLDYDVYVIRDNVLDIPVDDTEPVSRVMLDGVLPKMGFSAISLEEALQALERSRSFSGEFNVYYIYVQL</sequence>
<evidence type="ECO:0000256" key="2">
    <source>
        <dbReference type="ARBA" id="ARBA00022801"/>
    </source>
</evidence>
<protein>
    <submittedName>
        <fullName evidence="4">Isochorismatase-like protein</fullName>
    </submittedName>
</protein>
<dbReference type="PANTHER" id="PTHR43540:SF1">
    <property type="entry name" value="ISOCHORISMATASE HYDROLASE"/>
    <property type="match status" value="1"/>
</dbReference>
<organism evidence="4 5">
    <name type="scientific">Aspergillus keveii</name>
    <dbReference type="NCBI Taxonomy" id="714993"/>
    <lineage>
        <taxon>Eukaryota</taxon>
        <taxon>Fungi</taxon>
        <taxon>Dikarya</taxon>
        <taxon>Ascomycota</taxon>
        <taxon>Pezizomycotina</taxon>
        <taxon>Eurotiomycetes</taxon>
        <taxon>Eurotiomycetidae</taxon>
        <taxon>Eurotiales</taxon>
        <taxon>Aspergillaceae</taxon>
        <taxon>Aspergillus</taxon>
        <taxon>Aspergillus subgen. Nidulantes</taxon>
    </lineage>
</organism>
<dbReference type="EMBL" id="JBFTWV010000101">
    <property type="protein sequence ID" value="KAL2787244.1"/>
    <property type="molecule type" value="Genomic_DNA"/>
</dbReference>
<feature type="domain" description="Isochorismatase-like" evidence="3">
    <location>
        <begin position="15"/>
        <end position="177"/>
    </location>
</feature>
<keyword evidence="2" id="KW-0378">Hydrolase</keyword>
<evidence type="ECO:0000313" key="4">
    <source>
        <dbReference type="EMBL" id="KAL2787244.1"/>
    </source>
</evidence>
<dbReference type="Gene3D" id="3.40.50.850">
    <property type="entry name" value="Isochorismatase-like"/>
    <property type="match status" value="1"/>
</dbReference>
<comment type="similarity">
    <text evidence="1">Belongs to the isochorismatase family.</text>
</comment>